<sequence>MQVAAAEFWYTGAGMRTAEYPRCANLTPNGYCRNPDAAGDNAVRSEDILGQPWVCKLAQKLWLQQGCPGFGGEEPASPVLPPSIGDEVI</sequence>
<accession>A0A1F5YXA1</accession>
<comment type="caution">
    <text evidence="1">The sequence shown here is derived from an EMBL/GenBank/DDBJ whole genome shotgun (WGS) entry which is preliminary data.</text>
</comment>
<evidence type="ECO:0000313" key="2">
    <source>
        <dbReference type="Proteomes" id="UP000178448"/>
    </source>
</evidence>
<dbReference type="EMBL" id="MFJD01000001">
    <property type="protein sequence ID" value="OGG04830.1"/>
    <property type="molecule type" value="Genomic_DNA"/>
</dbReference>
<protein>
    <submittedName>
        <fullName evidence="1">Uncharacterized protein</fullName>
    </submittedName>
</protein>
<gene>
    <name evidence="1" type="ORF">A2Z33_05990</name>
</gene>
<organism evidence="1 2">
    <name type="scientific">Candidatus Gottesmanbacteria bacterium RBG_16_52_11</name>
    <dbReference type="NCBI Taxonomy" id="1798374"/>
    <lineage>
        <taxon>Bacteria</taxon>
        <taxon>Candidatus Gottesmaniibacteriota</taxon>
    </lineage>
</organism>
<name>A0A1F5YXA1_9BACT</name>
<dbReference type="AlphaFoldDB" id="A0A1F5YXA1"/>
<reference evidence="1 2" key="1">
    <citation type="journal article" date="2016" name="Nat. Commun.">
        <title>Thousands of microbial genomes shed light on interconnected biogeochemical processes in an aquifer system.</title>
        <authorList>
            <person name="Anantharaman K."/>
            <person name="Brown C.T."/>
            <person name="Hug L.A."/>
            <person name="Sharon I."/>
            <person name="Castelle C.J."/>
            <person name="Probst A.J."/>
            <person name="Thomas B.C."/>
            <person name="Singh A."/>
            <person name="Wilkins M.J."/>
            <person name="Karaoz U."/>
            <person name="Brodie E.L."/>
            <person name="Williams K.H."/>
            <person name="Hubbard S.S."/>
            <person name="Banfield J.F."/>
        </authorList>
    </citation>
    <scope>NUCLEOTIDE SEQUENCE [LARGE SCALE GENOMIC DNA]</scope>
</reference>
<proteinExistence type="predicted"/>
<dbReference type="Proteomes" id="UP000178448">
    <property type="component" value="Unassembled WGS sequence"/>
</dbReference>
<evidence type="ECO:0000313" key="1">
    <source>
        <dbReference type="EMBL" id="OGG04830.1"/>
    </source>
</evidence>